<evidence type="ECO:0000313" key="2">
    <source>
        <dbReference type="Proteomes" id="UP000435802"/>
    </source>
</evidence>
<keyword evidence="2" id="KW-1185">Reference proteome</keyword>
<proteinExistence type="predicted"/>
<accession>A0A6N8SFB3</accession>
<dbReference type="OrthoDB" id="7569318at2"/>
<protein>
    <submittedName>
        <fullName evidence="1">Uncharacterized protein</fullName>
    </submittedName>
</protein>
<organism evidence="1 2">
    <name type="scientific">Shinella kummerowiae</name>
    <dbReference type="NCBI Taxonomy" id="417745"/>
    <lineage>
        <taxon>Bacteria</taxon>
        <taxon>Pseudomonadati</taxon>
        <taxon>Pseudomonadota</taxon>
        <taxon>Alphaproteobacteria</taxon>
        <taxon>Hyphomicrobiales</taxon>
        <taxon>Rhizobiaceae</taxon>
        <taxon>Shinella</taxon>
    </lineage>
</organism>
<dbReference type="AlphaFoldDB" id="A0A6N8SFB3"/>
<dbReference type="Proteomes" id="UP000435802">
    <property type="component" value="Unassembled WGS sequence"/>
</dbReference>
<name>A0A6N8SFB3_9HYPH</name>
<sequence length="80" mass="9384">MNEWREVHVGFEGDDLRIGKIEVWRQDWRRTAEDAVQLPHPSYQNQRHRFDIYEAGPDLSPVRFAAGELSNGVWGFYIPA</sequence>
<dbReference type="RefSeq" id="WP_160861279.1">
    <property type="nucleotide sequence ID" value="NZ_WUMK01000008.1"/>
</dbReference>
<dbReference type="EMBL" id="WUMK01000008">
    <property type="protein sequence ID" value="MXN47765.1"/>
    <property type="molecule type" value="Genomic_DNA"/>
</dbReference>
<gene>
    <name evidence="1" type="ORF">GR138_21400</name>
</gene>
<reference evidence="1 2" key="1">
    <citation type="submission" date="2019-12" db="EMBL/GenBank/DDBJ databases">
        <title>Shinella kummerowiae sp. nov., a symbiotic bacterium isolated from root nodules of the herbal legume Kummerowia stipulacea.</title>
        <authorList>
            <person name="Gao J."/>
        </authorList>
    </citation>
    <scope>NUCLEOTIDE SEQUENCE [LARGE SCALE GENOMIC DNA]</scope>
    <source>
        <strain evidence="1 2">CCBAU 25048</strain>
    </source>
</reference>
<evidence type="ECO:0000313" key="1">
    <source>
        <dbReference type="EMBL" id="MXN47765.1"/>
    </source>
</evidence>
<comment type="caution">
    <text evidence="1">The sequence shown here is derived from an EMBL/GenBank/DDBJ whole genome shotgun (WGS) entry which is preliminary data.</text>
</comment>